<protein>
    <recommendedName>
        <fullName evidence="2">Transcription factor tau subunit sfc3/Tfc3 C-terminal domain-containing protein</fullName>
    </recommendedName>
</protein>
<organism evidence="3 4">
    <name type="scientific">Baudoinia panamericana (strain UAMH 10762)</name>
    <name type="common">Angels' share fungus</name>
    <name type="synonym">Baudoinia compniacensis (strain UAMH 10762)</name>
    <dbReference type="NCBI Taxonomy" id="717646"/>
    <lineage>
        <taxon>Eukaryota</taxon>
        <taxon>Fungi</taxon>
        <taxon>Dikarya</taxon>
        <taxon>Ascomycota</taxon>
        <taxon>Pezizomycotina</taxon>
        <taxon>Dothideomycetes</taxon>
        <taxon>Dothideomycetidae</taxon>
        <taxon>Mycosphaerellales</taxon>
        <taxon>Teratosphaeriaceae</taxon>
        <taxon>Baudoinia</taxon>
    </lineage>
</organism>
<reference evidence="3 4" key="1">
    <citation type="journal article" date="2012" name="PLoS Pathog.">
        <title>Diverse lifestyles and strategies of plant pathogenesis encoded in the genomes of eighteen Dothideomycetes fungi.</title>
        <authorList>
            <person name="Ohm R.A."/>
            <person name="Feau N."/>
            <person name="Henrissat B."/>
            <person name="Schoch C.L."/>
            <person name="Horwitz B.A."/>
            <person name="Barry K.W."/>
            <person name="Condon B.J."/>
            <person name="Copeland A.C."/>
            <person name="Dhillon B."/>
            <person name="Glaser F."/>
            <person name="Hesse C.N."/>
            <person name="Kosti I."/>
            <person name="LaButti K."/>
            <person name="Lindquist E.A."/>
            <person name="Lucas S."/>
            <person name="Salamov A.A."/>
            <person name="Bradshaw R.E."/>
            <person name="Ciuffetti L."/>
            <person name="Hamelin R.C."/>
            <person name="Kema G.H.J."/>
            <person name="Lawrence C."/>
            <person name="Scott J.A."/>
            <person name="Spatafora J.W."/>
            <person name="Turgeon B.G."/>
            <person name="de Wit P.J.G.M."/>
            <person name="Zhong S."/>
            <person name="Goodwin S.B."/>
            <person name="Grigoriev I.V."/>
        </authorList>
    </citation>
    <scope>NUCLEOTIDE SEQUENCE [LARGE SCALE GENOMIC DNA]</scope>
    <source>
        <strain evidence="3 4">UAMH 10762</strain>
    </source>
</reference>
<dbReference type="eggNOG" id="ENOG502S2X2">
    <property type="taxonomic scope" value="Eukaryota"/>
</dbReference>
<proteinExistence type="predicted"/>
<dbReference type="Pfam" id="PF20222">
    <property type="entry name" value="DUF6581"/>
    <property type="match status" value="1"/>
</dbReference>
<evidence type="ECO:0000256" key="1">
    <source>
        <dbReference type="SAM" id="MobiDB-lite"/>
    </source>
</evidence>
<dbReference type="Proteomes" id="UP000011761">
    <property type="component" value="Unassembled WGS sequence"/>
</dbReference>
<dbReference type="GeneID" id="19111688"/>
<evidence type="ECO:0000313" key="3">
    <source>
        <dbReference type="EMBL" id="EMC98106.1"/>
    </source>
</evidence>
<gene>
    <name evidence="3" type="ORF">BAUCODRAFT_32108</name>
</gene>
<dbReference type="OrthoDB" id="5403573at2759"/>
<keyword evidence="4" id="KW-1185">Reference proteome</keyword>
<dbReference type="InterPro" id="IPR046488">
    <property type="entry name" value="Sfc3/Tfc3_C"/>
</dbReference>
<dbReference type="EMBL" id="KB445553">
    <property type="protein sequence ID" value="EMC98106.1"/>
    <property type="molecule type" value="Genomic_DNA"/>
</dbReference>
<dbReference type="HOGENOM" id="CLU_257307_0_0_1"/>
<dbReference type="STRING" id="717646.M2MN51"/>
<name>M2MN51_BAUPA</name>
<feature type="compositionally biased region" description="Acidic residues" evidence="1">
    <location>
        <begin position="808"/>
        <end position="820"/>
    </location>
</feature>
<evidence type="ECO:0000313" key="4">
    <source>
        <dbReference type="Proteomes" id="UP000011761"/>
    </source>
</evidence>
<feature type="region of interest" description="Disordered" evidence="1">
    <location>
        <begin position="801"/>
        <end position="820"/>
    </location>
</feature>
<dbReference type="RefSeq" id="XP_007674405.1">
    <property type="nucleotide sequence ID" value="XM_007676215.1"/>
</dbReference>
<feature type="domain" description="Transcription factor tau subunit sfc3/Tfc3 C-terminal" evidence="2">
    <location>
        <begin position="858"/>
        <end position="1289"/>
    </location>
</feature>
<dbReference type="KEGG" id="bcom:BAUCODRAFT_32108"/>
<sequence length="1356" mass="148509">MDTAQLLHHQQAVGSEVQHATVDGHCIVGNGTSILPNTAPLPAFTSCDRLGSHSTSTGTLVTNDRFDVSNRQAPLDNVANTTKAPARSVASTDGARLKKTTADEQSAFAAWARCTAEILAKAEIQRSYGHAPAASHDTSDEPPTKRRKLSHASLQSAHETLLVTSMATRIAEIESDLVHQRRPGFYINPPGARELKAQFKVTRGRPRNALIAVAKSDRLSTLPWFTLSLNVASAKRRRKNSFVDMAPLAERTKVLESIDTMDTSGTPPEPAIGSGAVVPTFFTRFSSPPIPHDAELEEVASRTRATAQTFSKRFVDAHPEKHYHIVGNGRWKCGPAPEEAADIDDRLMPVTPTSHTSTPPQGDTFSTAYVKEHPGEDFYHVGHGRWRRGPKPIKATTDPAILQGLITADVSTQAHPIPERTLDQPSTVSGCHVTTGADLVIQSTPVHPPAAVPDQSSVPRKLKKRTAMTLDIIKHCGGVVACNSELLSLLMVLWQGPYNDGSAKKSTVDSVVKGLVDAGKLRKLTFSFQSRKGTNHTASILTLPEIDPTSARVAEVKQSAINSFPKYRVPEEASTFPGWPGTQSTATMDGGDELPPAPNAFAVPRPPGTDNALAQLANQPRASGPTLESPAARDIHDAWLMYSPTQEFNAATGTFGTVSINPSATPIAPGKQSSTDSTSAGVQATVSKAYVEAHPHQKFYHVGHGRYKHGLKPSAGRPKAAPSIVLSKESVSASLPSTDAAVLKAQTAPQTKHVDESPSLAAASNSDIVGVPSAPACLSQSQRPVRHKSRKQVATAVQNLISHGQSGNDEDLDSDWQEAAEPEPELELELVLEPRERVPNEPQSAASFKKRRNLVTAIKHEDELIIALALVRTLCSGLEQRYQVWEPVAHALSYRYDLDALKNRWAWIKKSRGADMLALQAALRDPFLAAYEKGEVPHMDFQNLSSTDWPALVEWAKISVLPSVMAKQSTSFSTTSPQSMDLPASRVNLDRAFSIESQWYSGLDSNAFFDCITDKSRKDVALKFAHGETLAHPEESRSALAADKTLLKSWCRAIAMTPESSYNVNAAAQRINLFPASAVRDALTELVQEDILRKEKEGRQLPGRNYLLSQKAIRQFKRWPADETTYLREIAAARHRILLQLVQHGTLQLDYHTKDPDVVVLTNMVAQGLVNVNSRLPPITDDYNAPFPRLSVWGVDEIQYLYNTHNLKADRLRFPVEYHTTTLFTANHGLKSEPVPIHPPTVEGEPGLRLPLWVDIHGVLIDDVWDMVVRSVLHCLVYRPGSTAQAIQNAHEGKLWVWEIDLVVQWMRTVGLAIDFGPGTEENGVWRGGWRATEWWYCAFVPEIAVWRAPRTVRIV</sequence>
<accession>M2MN51</accession>
<evidence type="ECO:0000259" key="2">
    <source>
        <dbReference type="Pfam" id="PF20222"/>
    </source>
</evidence>
<feature type="region of interest" description="Disordered" evidence="1">
    <location>
        <begin position="129"/>
        <end position="153"/>
    </location>
</feature>